<evidence type="ECO:0000256" key="14">
    <source>
        <dbReference type="SAM" id="SignalP"/>
    </source>
</evidence>
<accession>A0A8J2QXV3</accession>
<keyword evidence="5 14" id="KW-0732">Signal</keyword>
<dbReference type="GO" id="GO:0090263">
    <property type="term" value="P:positive regulation of canonical Wnt signaling pathway"/>
    <property type="evidence" value="ECO:0007669"/>
    <property type="project" value="TreeGrafter"/>
</dbReference>
<comment type="subcellular location">
    <subcellularLocation>
        <location evidence="1 12">Cell membrane</location>
        <topology evidence="1 12">Lipid-anchor</topology>
        <topology evidence="1 12">GPI-anchor</topology>
    </subcellularLocation>
</comment>
<evidence type="ECO:0000256" key="11">
    <source>
        <dbReference type="RuleBase" id="RU003518"/>
    </source>
</evidence>
<dbReference type="GO" id="GO:0009986">
    <property type="term" value="C:cell surface"/>
    <property type="evidence" value="ECO:0007669"/>
    <property type="project" value="TreeGrafter"/>
</dbReference>
<gene>
    <name evidence="15" type="ORF">DCHRY22_LOCUS11854</name>
</gene>
<dbReference type="PANTHER" id="PTHR10822">
    <property type="entry name" value="GLYPICAN"/>
    <property type="match status" value="1"/>
</dbReference>
<sequence length="578" mass="62567">MLVRAVSPLASTGRRSDAGARAFTVVLSIFFACVSATAAAAASCAGAEQFFARHNASADDSDEPGSICGGQCCKRGGELKLRSVLRKTAEERVSSATKPITELLLATRRTLEEHLTALSYQSQNKTSVLFSQLYRSQASRTHVPLSALYDDIRLLIRPGRDDELGSPPPTDMRISTKKFFRDVFPVAYQNVLRLDSKQFTPEYEACLQDAYEAVQPFGGVPQQLGASMSRSLESARALLQVISVGASALTASEQVLSSADEECGNKLLMMGGCSRCKGHDISPCRNYCLNVARGCIGSLVVELDAPWVGYVEGVERLARADADAELRSLDARVSEAIMHALENHVILEKKVRQECGPPSTIELSNSSSPRSPPPASRRDALRAPPPDTELLQFAATLASSKKLFASLSDRLCDEPDFANEGNERCWNGETIGEYTKALVASASISDQKYNPEITKTSTQDSRVAALGDRLRQARQLLVSHWGSVTAAESFMQGDEAGDEGSGSGRSYTDDDATYDAEGSGEGSGDEFVGEYYTGKQEGGRRDDILSTSFTDCGRFPRDVIGVLHLVCCFNYSNINYEQ</sequence>
<reference evidence="15" key="1">
    <citation type="submission" date="2021-09" db="EMBL/GenBank/DDBJ databases">
        <authorList>
            <person name="Martin H S."/>
        </authorList>
    </citation>
    <scope>NUCLEOTIDE SEQUENCE</scope>
</reference>
<evidence type="ECO:0000256" key="12">
    <source>
        <dbReference type="RuleBase" id="RU003519"/>
    </source>
</evidence>
<evidence type="ECO:0000256" key="6">
    <source>
        <dbReference type="ARBA" id="ARBA00022974"/>
    </source>
</evidence>
<comment type="caution">
    <text evidence="15">The sequence shown here is derived from an EMBL/GenBank/DDBJ whole genome shotgun (WGS) entry which is preliminary data.</text>
</comment>
<evidence type="ECO:0000256" key="3">
    <source>
        <dbReference type="ARBA" id="ARBA00022475"/>
    </source>
</evidence>
<evidence type="ECO:0000256" key="2">
    <source>
        <dbReference type="ARBA" id="ARBA00010260"/>
    </source>
</evidence>
<feature type="chain" id="PRO_5035326147" evidence="14">
    <location>
        <begin position="40"/>
        <end position="578"/>
    </location>
</feature>
<keyword evidence="6 12" id="KW-0654">Proteoglycan</keyword>
<feature type="signal peptide" evidence="14">
    <location>
        <begin position="1"/>
        <end position="39"/>
    </location>
</feature>
<evidence type="ECO:0000256" key="13">
    <source>
        <dbReference type="SAM" id="MobiDB-lite"/>
    </source>
</evidence>
<evidence type="ECO:0000256" key="5">
    <source>
        <dbReference type="ARBA" id="ARBA00022729"/>
    </source>
</evidence>
<evidence type="ECO:0000256" key="4">
    <source>
        <dbReference type="ARBA" id="ARBA00022622"/>
    </source>
</evidence>
<keyword evidence="16" id="KW-1185">Reference proteome</keyword>
<comment type="function">
    <text evidence="12">Cell surface proteoglycan.</text>
</comment>
<dbReference type="GO" id="GO:0016477">
    <property type="term" value="P:cell migration"/>
    <property type="evidence" value="ECO:0007669"/>
    <property type="project" value="TreeGrafter"/>
</dbReference>
<dbReference type="PANTHER" id="PTHR10822:SF29">
    <property type="entry name" value="DIVISION ABNORMALLY DELAYED PROTEIN"/>
    <property type="match status" value="1"/>
</dbReference>
<evidence type="ECO:0000313" key="15">
    <source>
        <dbReference type="EMBL" id="CAG9576096.1"/>
    </source>
</evidence>
<dbReference type="Pfam" id="PF01153">
    <property type="entry name" value="Glypican"/>
    <property type="match status" value="1"/>
</dbReference>
<evidence type="ECO:0000256" key="8">
    <source>
        <dbReference type="ARBA" id="ARBA00023180"/>
    </source>
</evidence>
<evidence type="ECO:0000256" key="10">
    <source>
        <dbReference type="ARBA" id="ARBA00023288"/>
    </source>
</evidence>
<comment type="similarity">
    <text evidence="2 11">Belongs to the glypican family.</text>
</comment>
<dbReference type="InterPro" id="IPR001863">
    <property type="entry name" value="Glypican"/>
</dbReference>
<protein>
    <submittedName>
        <fullName evidence="15">(African queen) hypothetical protein</fullName>
    </submittedName>
</protein>
<dbReference type="GO" id="GO:0098552">
    <property type="term" value="C:side of membrane"/>
    <property type="evidence" value="ECO:0007669"/>
    <property type="project" value="UniProtKB-KW"/>
</dbReference>
<keyword evidence="10 12" id="KW-0449">Lipoprotein</keyword>
<dbReference type="OrthoDB" id="6380619at2759"/>
<dbReference type="EMBL" id="CAKASE010000074">
    <property type="protein sequence ID" value="CAG9576096.1"/>
    <property type="molecule type" value="Genomic_DNA"/>
</dbReference>
<keyword evidence="7 12" id="KW-0472">Membrane</keyword>
<dbReference type="PROSITE" id="PS51257">
    <property type="entry name" value="PROKAR_LIPOPROTEIN"/>
    <property type="match status" value="1"/>
</dbReference>
<dbReference type="Proteomes" id="UP000789524">
    <property type="component" value="Unassembled WGS sequence"/>
</dbReference>
<dbReference type="GO" id="GO:1905475">
    <property type="term" value="P:regulation of protein localization to membrane"/>
    <property type="evidence" value="ECO:0007669"/>
    <property type="project" value="TreeGrafter"/>
</dbReference>
<proteinExistence type="inferred from homology"/>
<dbReference type="AlphaFoldDB" id="A0A8J2QXV3"/>
<keyword evidence="8" id="KW-0325">Glycoprotein</keyword>
<keyword evidence="3" id="KW-1003">Cell membrane</keyword>
<dbReference type="GO" id="GO:0005576">
    <property type="term" value="C:extracellular region"/>
    <property type="evidence" value="ECO:0007669"/>
    <property type="project" value="TreeGrafter"/>
</dbReference>
<feature type="region of interest" description="Disordered" evidence="13">
    <location>
        <begin position="490"/>
        <end position="531"/>
    </location>
</feature>
<name>A0A8J2QXV3_9NEOP</name>
<feature type="region of interest" description="Disordered" evidence="13">
    <location>
        <begin position="356"/>
        <end position="385"/>
    </location>
</feature>
<keyword evidence="9 12" id="KW-0357">Heparan sulfate</keyword>
<evidence type="ECO:0000313" key="16">
    <source>
        <dbReference type="Proteomes" id="UP000789524"/>
    </source>
</evidence>
<evidence type="ECO:0000256" key="1">
    <source>
        <dbReference type="ARBA" id="ARBA00004609"/>
    </source>
</evidence>
<evidence type="ECO:0000256" key="9">
    <source>
        <dbReference type="ARBA" id="ARBA00023207"/>
    </source>
</evidence>
<organism evidence="15 16">
    <name type="scientific">Danaus chrysippus</name>
    <name type="common">African queen</name>
    <dbReference type="NCBI Taxonomy" id="151541"/>
    <lineage>
        <taxon>Eukaryota</taxon>
        <taxon>Metazoa</taxon>
        <taxon>Ecdysozoa</taxon>
        <taxon>Arthropoda</taxon>
        <taxon>Hexapoda</taxon>
        <taxon>Insecta</taxon>
        <taxon>Pterygota</taxon>
        <taxon>Neoptera</taxon>
        <taxon>Endopterygota</taxon>
        <taxon>Lepidoptera</taxon>
        <taxon>Glossata</taxon>
        <taxon>Ditrysia</taxon>
        <taxon>Papilionoidea</taxon>
        <taxon>Nymphalidae</taxon>
        <taxon>Danainae</taxon>
        <taxon>Danaini</taxon>
        <taxon>Danaina</taxon>
        <taxon>Danaus</taxon>
        <taxon>Anosia</taxon>
    </lineage>
</organism>
<keyword evidence="4 12" id="KW-0336">GPI-anchor</keyword>
<dbReference type="GO" id="GO:0005886">
    <property type="term" value="C:plasma membrane"/>
    <property type="evidence" value="ECO:0007669"/>
    <property type="project" value="UniProtKB-SubCell"/>
</dbReference>
<evidence type="ECO:0000256" key="7">
    <source>
        <dbReference type="ARBA" id="ARBA00023136"/>
    </source>
</evidence>